<evidence type="ECO:0000256" key="1">
    <source>
        <dbReference type="SAM" id="SignalP"/>
    </source>
</evidence>
<dbReference type="EMBL" id="LKAM01000001">
    <property type="protein sequence ID" value="KUM50247.1"/>
    <property type="molecule type" value="Genomic_DNA"/>
</dbReference>
<reference evidence="3" key="1">
    <citation type="journal article" date="2015" name="Genome Biol. Evol.">
        <title>Organellar Genomes of White Spruce (Picea glauca): Assembly and Annotation.</title>
        <authorList>
            <person name="Jackman S.D."/>
            <person name="Warren R.L."/>
            <person name="Gibb E.A."/>
            <person name="Vandervalk B.P."/>
            <person name="Mohamadi H."/>
            <person name="Chu J."/>
            <person name="Raymond A."/>
            <person name="Pleasance S."/>
            <person name="Coope R."/>
            <person name="Wildung M.R."/>
            <person name="Ritland C.E."/>
            <person name="Bousquet J."/>
            <person name="Jones S.J."/>
            <person name="Bohlmann J."/>
            <person name="Birol I."/>
        </authorList>
    </citation>
    <scope>NUCLEOTIDE SEQUENCE [LARGE SCALE GENOMIC DNA]</scope>
    <source>
        <tissue evidence="3">Flushing bud</tissue>
    </source>
</reference>
<feature type="signal peptide" evidence="1">
    <location>
        <begin position="1"/>
        <end position="20"/>
    </location>
</feature>
<dbReference type="EMBL" id="LKAM01000001">
    <property type="protein sequence ID" value="KUM50250.1"/>
    <property type="molecule type" value="Genomic_DNA"/>
</dbReference>
<comment type="caution">
    <text evidence="3">The sequence shown here is derived from an EMBL/GenBank/DDBJ whole genome shotgun (WGS) entry which is preliminary data.</text>
</comment>
<sequence length="56" mass="6423">MSEQLAFCLLLSSRAAGVRAGEEAPDINKQDYIQSQKQEHPFLFEMLSVLSVRRKR</sequence>
<name>A0A101M3P1_PICGL</name>
<keyword evidence="1" id="KW-0732">Signal</keyword>
<gene>
    <name evidence="2" type="ORF">ABT39_MTgene90</name>
    <name evidence="3" type="ORF">ABT39_MTgene93</name>
</gene>
<geneLocation type="mitochondrion" evidence="3"/>
<protein>
    <submittedName>
        <fullName evidence="3">Uncharacterized protein</fullName>
    </submittedName>
</protein>
<dbReference type="AlphaFoldDB" id="A0A101M3P1"/>
<feature type="chain" id="PRO_5011870858" evidence="1">
    <location>
        <begin position="21"/>
        <end position="56"/>
    </location>
</feature>
<organism evidence="3">
    <name type="scientific">Picea glauca</name>
    <name type="common">White spruce</name>
    <name type="synonym">Pinus glauca</name>
    <dbReference type="NCBI Taxonomy" id="3330"/>
    <lineage>
        <taxon>Eukaryota</taxon>
        <taxon>Viridiplantae</taxon>
        <taxon>Streptophyta</taxon>
        <taxon>Embryophyta</taxon>
        <taxon>Tracheophyta</taxon>
        <taxon>Spermatophyta</taxon>
        <taxon>Pinopsida</taxon>
        <taxon>Pinidae</taxon>
        <taxon>Conifers I</taxon>
        <taxon>Pinales</taxon>
        <taxon>Pinaceae</taxon>
        <taxon>Picea</taxon>
    </lineage>
</organism>
<proteinExistence type="predicted"/>
<evidence type="ECO:0000313" key="2">
    <source>
        <dbReference type="EMBL" id="KUM50247.1"/>
    </source>
</evidence>
<evidence type="ECO:0000313" key="3">
    <source>
        <dbReference type="EMBL" id="KUM50250.1"/>
    </source>
</evidence>
<accession>A0A101M3P1</accession>
<keyword evidence="3" id="KW-0496">Mitochondrion</keyword>